<dbReference type="GO" id="GO:0004803">
    <property type="term" value="F:transposase activity"/>
    <property type="evidence" value="ECO:0007669"/>
    <property type="project" value="InterPro"/>
</dbReference>
<dbReference type="PANTHER" id="PTHR33217:SF8">
    <property type="entry name" value="MUTATOR FAMILY TRANSPOSASE"/>
    <property type="match status" value="1"/>
</dbReference>
<dbReference type="PANTHER" id="PTHR33217">
    <property type="entry name" value="TRANSPOSASE FOR INSERTION SEQUENCE ELEMENT IS1081"/>
    <property type="match status" value="1"/>
</dbReference>
<evidence type="ECO:0000256" key="1">
    <source>
        <dbReference type="ARBA" id="ARBA00022578"/>
    </source>
</evidence>
<dbReference type="Proteomes" id="UP000014660">
    <property type="component" value="Chromosome"/>
</dbReference>
<evidence type="ECO:0000313" key="5">
    <source>
        <dbReference type="Proteomes" id="UP000014660"/>
    </source>
</evidence>
<dbReference type="EMBL" id="CP004145">
    <property type="protein sequence ID" value="AGO60069.1"/>
    <property type="molecule type" value="Genomic_DNA"/>
</dbReference>
<keyword evidence="5" id="KW-1185">Reference proteome</keyword>
<dbReference type="InterPro" id="IPR001207">
    <property type="entry name" value="Transposase_mutator"/>
</dbReference>
<proteinExistence type="predicted"/>
<sequence length="386" mass="45607">MENTDINISALLNVDIDKILKQTIKEKIEKLMEIELNAYLEENPGIKNGKYKRDLKTKYGEIKQLNVPRDRDSNFHTQVIEPYNRSIGMEDLIVSMYSNGISTRRIAGIMEDILGNKYSKSTISRITDLTIEEVYKFINRPLDKRYIAVFLDGLFFYLRRGNVDKEPVIFALGIKETGEYEVLGFYLTVKESHNAYKEVLEDLYNRGLKEPLLIVADGIKNLDEEVMEIYPRSEFQLCTIHYARGLKSNVREKDIDEITIDANKMFKCDNKEEAIIRFNDFKYKWKSKYPKVIYNTEKNLGKLLRFYNYPVNIRKSLKSTNAIERFNGEVRRRVKTISSFPDEDSAMKVFYYKSIEYNSKHAFRKMNGYYKCKDEIKEMFQKRYPL</sequence>
<gene>
    <name evidence="4" type="ORF">FACI_IFERC00001G0089</name>
</gene>
<protein>
    <submittedName>
        <fullName evidence="4">Transposase (04)</fullName>
    </submittedName>
</protein>
<accession>S0APE4</accession>
<dbReference type="RefSeq" id="WP_009886106.1">
    <property type="nucleotide sequence ID" value="NC_021592.1"/>
</dbReference>
<dbReference type="KEGG" id="fac:FACI_IFERC01G0089"/>
<dbReference type="GO" id="GO:0003677">
    <property type="term" value="F:DNA binding"/>
    <property type="evidence" value="ECO:0007669"/>
    <property type="project" value="UniProtKB-KW"/>
</dbReference>
<dbReference type="Pfam" id="PF00872">
    <property type="entry name" value="Transposase_mut"/>
    <property type="match status" value="1"/>
</dbReference>
<dbReference type="GO" id="GO:0006313">
    <property type="term" value="P:DNA transposition"/>
    <property type="evidence" value="ECO:0007669"/>
    <property type="project" value="InterPro"/>
</dbReference>
<keyword evidence="1" id="KW-0815">Transposition</keyword>
<evidence type="ECO:0000256" key="3">
    <source>
        <dbReference type="ARBA" id="ARBA00023172"/>
    </source>
</evidence>
<dbReference type="AlphaFoldDB" id="S0APE4"/>
<dbReference type="NCBIfam" id="NF033543">
    <property type="entry name" value="transpos_IS256"/>
    <property type="match status" value="1"/>
</dbReference>
<organism evidence="4 5">
    <name type="scientific">Ferroplasma acidarmanus Fer1</name>
    <dbReference type="NCBI Taxonomy" id="333146"/>
    <lineage>
        <taxon>Archaea</taxon>
        <taxon>Methanobacteriati</taxon>
        <taxon>Thermoplasmatota</taxon>
        <taxon>Thermoplasmata</taxon>
        <taxon>Thermoplasmatales</taxon>
        <taxon>Ferroplasmaceae</taxon>
        <taxon>Ferroplasma</taxon>
    </lineage>
</organism>
<dbReference type="GeneID" id="16024233"/>
<evidence type="ECO:0000256" key="2">
    <source>
        <dbReference type="ARBA" id="ARBA00023125"/>
    </source>
</evidence>
<evidence type="ECO:0000313" key="4">
    <source>
        <dbReference type="EMBL" id="AGO60069.1"/>
    </source>
</evidence>
<dbReference type="HOGENOM" id="CLU_036805_8_4_2"/>
<reference evidence="4 5" key="1">
    <citation type="journal article" date="2007" name="Proc. Natl. Acad. Sci. U.S.A.">
        <title>Genome dynamics in a natural archaeal population.</title>
        <authorList>
            <person name="Allen E.E."/>
            <person name="Tyson G.W."/>
            <person name="Whitaker R.J."/>
            <person name="Detter J.C."/>
            <person name="Richardson P.M."/>
            <person name="Banfield J.F."/>
        </authorList>
    </citation>
    <scope>NUCLEOTIDE SEQUENCE [LARGE SCALE GENOMIC DNA]</scope>
    <source>
        <strain evidence="5">fer1</strain>
    </source>
</reference>
<name>S0APE4_FERAC</name>
<keyword evidence="3" id="KW-0233">DNA recombination</keyword>
<keyword evidence="2" id="KW-0238">DNA-binding</keyword>